<dbReference type="Proteomes" id="UP001501581">
    <property type="component" value="Unassembled WGS sequence"/>
</dbReference>
<gene>
    <name evidence="4" type="ORF">GCM10009668_14820</name>
</gene>
<evidence type="ECO:0000256" key="1">
    <source>
        <dbReference type="SAM" id="Phobius"/>
    </source>
</evidence>
<keyword evidence="5" id="KW-1185">Reference proteome</keyword>
<dbReference type="PANTHER" id="PTHR33371">
    <property type="entry name" value="INTERMEMBRANE PHOSPHOLIPID TRANSPORT SYSTEM BINDING PROTEIN MLAD-RELATED"/>
    <property type="match status" value="1"/>
</dbReference>
<keyword evidence="1" id="KW-0812">Transmembrane</keyword>
<evidence type="ECO:0000313" key="4">
    <source>
        <dbReference type="EMBL" id="GAA1098462.1"/>
    </source>
</evidence>
<dbReference type="InterPro" id="IPR003399">
    <property type="entry name" value="Mce/MlaD"/>
</dbReference>
<reference evidence="5" key="1">
    <citation type="journal article" date="2019" name="Int. J. Syst. Evol. Microbiol.">
        <title>The Global Catalogue of Microorganisms (GCM) 10K type strain sequencing project: providing services to taxonomists for standard genome sequencing and annotation.</title>
        <authorList>
            <consortium name="The Broad Institute Genomics Platform"/>
            <consortium name="The Broad Institute Genome Sequencing Center for Infectious Disease"/>
            <person name="Wu L."/>
            <person name="Ma J."/>
        </authorList>
    </citation>
    <scope>NUCLEOTIDE SEQUENCE [LARGE SCALE GENOMIC DNA]</scope>
    <source>
        <strain evidence="5">JCM 13008</strain>
    </source>
</reference>
<evidence type="ECO:0000259" key="2">
    <source>
        <dbReference type="Pfam" id="PF02470"/>
    </source>
</evidence>
<evidence type="ECO:0000313" key="5">
    <source>
        <dbReference type="Proteomes" id="UP001501581"/>
    </source>
</evidence>
<dbReference type="PANTHER" id="PTHR33371:SF19">
    <property type="entry name" value="MCE-FAMILY PROTEIN MCE4A"/>
    <property type="match status" value="1"/>
</dbReference>
<proteinExistence type="predicted"/>
<dbReference type="InterPro" id="IPR024516">
    <property type="entry name" value="Mce_C"/>
</dbReference>
<accession>A0ABP4E8W7</accession>
<dbReference type="Pfam" id="PF11887">
    <property type="entry name" value="Mce4_CUP1"/>
    <property type="match status" value="1"/>
</dbReference>
<protein>
    <submittedName>
        <fullName evidence="4">MCE family protein</fullName>
    </submittedName>
</protein>
<organism evidence="4 5">
    <name type="scientific">Nocardioides dubius</name>
    <dbReference type="NCBI Taxonomy" id="317019"/>
    <lineage>
        <taxon>Bacteria</taxon>
        <taxon>Bacillati</taxon>
        <taxon>Actinomycetota</taxon>
        <taxon>Actinomycetes</taxon>
        <taxon>Propionibacteriales</taxon>
        <taxon>Nocardioidaceae</taxon>
        <taxon>Nocardioides</taxon>
    </lineage>
</organism>
<keyword evidence="1" id="KW-1133">Transmembrane helix</keyword>
<sequence>MNRILASHKIIGVVFLALILTGIWFTGAIFSKKFTDYDKVTLEASNIGLALPSRADVKIRGVIVGEVLETKNAGGQAELVLGLYPDQIGTIPENVTARIEPKTLFGEKYVALQVPAQPSAQAISAGDRITQTVLSTEVEEALNDLYPLLRTVSPGDLNKTLTALATALEGRGDAIGNNLEVLDDYLKRMNPQLPKLVEDIKLTGQVSEVYNDVIPEIASILRNSILTGNTLTTKEKELTRLFRDVSKFSGVTGAFLAKNEENLVRVAELGDQQLRVLAKYAPEFPCLVKGIVGAGAGQSEAFRGQTLHINLEVIPNQPRKYGPQDKPRYGAKNGPYCGTLPNVPYNQANPYRDPPNFDDGVDEPTGKGIMRALPSFDVSTSAGGYSEAGLARGLLAAQLGEPSSEVSDLGVLLYAPLLRGTEVSAK</sequence>
<feature type="domain" description="Mammalian cell entry C-terminal" evidence="3">
    <location>
        <begin position="119"/>
        <end position="335"/>
    </location>
</feature>
<dbReference type="EMBL" id="BAAALG010000006">
    <property type="protein sequence ID" value="GAA1098462.1"/>
    <property type="molecule type" value="Genomic_DNA"/>
</dbReference>
<dbReference type="NCBIfam" id="TIGR00996">
    <property type="entry name" value="Mtu_fam_mce"/>
    <property type="match status" value="1"/>
</dbReference>
<keyword evidence="1" id="KW-0472">Membrane</keyword>
<dbReference type="InterPro" id="IPR005693">
    <property type="entry name" value="Mce"/>
</dbReference>
<comment type="caution">
    <text evidence="4">The sequence shown here is derived from an EMBL/GenBank/DDBJ whole genome shotgun (WGS) entry which is preliminary data.</text>
</comment>
<evidence type="ECO:0000259" key="3">
    <source>
        <dbReference type="Pfam" id="PF11887"/>
    </source>
</evidence>
<dbReference type="RefSeq" id="WP_343992904.1">
    <property type="nucleotide sequence ID" value="NZ_BAAALG010000006.1"/>
</dbReference>
<dbReference type="Pfam" id="PF02470">
    <property type="entry name" value="MlaD"/>
    <property type="match status" value="1"/>
</dbReference>
<feature type="domain" description="Mce/MlaD" evidence="2">
    <location>
        <begin position="38"/>
        <end position="113"/>
    </location>
</feature>
<name>A0ABP4E8W7_9ACTN</name>
<feature type="transmembrane region" description="Helical" evidence="1">
    <location>
        <begin position="12"/>
        <end position="30"/>
    </location>
</feature>
<dbReference type="InterPro" id="IPR052336">
    <property type="entry name" value="MlaD_Phospholipid_Transporter"/>
</dbReference>